<dbReference type="Gene3D" id="1.20.120.530">
    <property type="entry name" value="GntR ligand-binding domain-like"/>
    <property type="match status" value="1"/>
</dbReference>
<accession>A0ABT4VME9</accession>
<feature type="domain" description="HTH gntR-type" evidence="4">
    <location>
        <begin position="20"/>
        <end position="87"/>
    </location>
</feature>
<evidence type="ECO:0000313" key="6">
    <source>
        <dbReference type="Proteomes" id="UP001148313"/>
    </source>
</evidence>
<dbReference type="InterPro" id="IPR036388">
    <property type="entry name" value="WH-like_DNA-bd_sf"/>
</dbReference>
<evidence type="ECO:0000256" key="3">
    <source>
        <dbReference type="ARBA" id="ARBA00023163"/>
    </source>
</evidence>
<dbReference type="InterPro" id="IPR008920">
    <property type="entry name" value="TF_FadR/GntR_C"/>
</dbReference>
<dbReference type="InterPro" id="IPR036390">
    <property type="entry name" value="WH_DNA-bd_sf"/>
</dbReference>
<dbReference type="Proteomes" id="UP001148313">
    <property type="component" value="Unassembled WGS sequence"/>
</dbReference>
<dbReference type="RefSeq" id="WP_271089465.1">
    <property type="nucleotide sequence ID" value="NZ_JAPJZH010000005.1"/>
</dbReference>
<comment type="caution">
    <text evidence="5">The sequence shown here is derived from an EMBL/GenBank/DDBJ whole genome shotgun (WGS) entry which is preliminary data.</text>
</comment>
<dbReference type="SUPFAM" id="SSF46785">
    <property type="entry name" value="Winged helix' DNA-binding domain"/>
    <property type="match status" value="1"/>
</dbReference>
<reference evidence="5" key="1">
    <citation type="submission" date="2022-11" db="EMBL/GenBank/DDBJ databases">
        <title>Hoeflea poritis sp. nov., isolated from scleractinian coral Porites lutea.</title>
        <authorList>
            <person name="Zhang G."/>
            <person name="Wei Q."/>
            <person name="Cai L."/>
        </authorList>
    </citation>
    <scope>NUCLEOTIDE SEQUENCE</scope>
    <source>
        <strain evidence="5">E7-10</strain>
    </source>
</reference>
<dbReference type="PANTHER" id="PTHR43537:SF51">
    <property type="entry name" value="HTH-TYPE TRANSCRIPTIONAL REGULATOR LGOR-RELATED"/>
    <property type="match status" value="1"/>
</dbReference>
<gene>
    <name evidence="5" type="ORF">OOZ53_10515</name>
</gene>
<evidence type="ECO:0000313" key="5">
    <source>
        <dbReference type="EMBL" id="MDA4845784.1"/>
    </source>
</evidence>
<sequence length="227" mass="24937">MPKETPSNAALEQISQRRSKTLSTIVCEAIEAMIISGELEAGDRINESSLAGRLGVSRGPIREACRSLEQAGLLVSATNHGMYVREMTLDEARDLYEVRGALAGLTGRLIVERASDAVLQKLQKLVDDMDVAAREENVSSYYSLNLEFHDSLVDAAQNPALEQSYRRIVNQLHLFRRRGLVQKGNLAVSNKEHRAIIKALLARDLEAAETAMRAHVAGGWARMSAPS</sequence>
<dbReference type="PROSITE" id="PS50949">
    <property type="entry name" value="HTH_GNTR"/>
    <property type="match status" value="1"/>
</dbReference>
<keyword evidence="6" id="KW-1185">Reference proteome</keyword>
<evidence type="ECO:0000259" key="4">
    <source>
        <dbReference type="PROSITE" id="PS50949"/>
    </source>
</evidence>
<dbReference type="EMBL" id="JAPJZH010000005">
    <property type="protein sequence ID" value="MDA4845784.1"/>
    <property type="molecule type" value="Genomic_DNA"/>
</dbReference>
<proteinExistence type="predicted"/>
<keyword evidence="1" id="KW-0805">Transcription regulation</keyword>
<dbReference type="SUPFAM" id="SSF48008">
    <property type="entry name" value="GntR ligand-binding domain-like"/>
    <property type="match status" value="1"/>
</dbReference>
<dbReference type="SMART" id="SM00345">
    <property type="entry name" value="HTH_GNTR"/>
    <property type="match status" value="1"/>
</dbReference>
<organism evidence="5 6">
    <name type="scientific">Hoeflea poritis</name>
    <dbReference type="NCBI Taxonomy" id="2993659"/>
    <lineage>
        <taxon>Bacteria</taxon>
        <taxon>Pseudomonadati</taxon>
        <taxon>Pseudomonadota</taxon>
        <taxon>Alphaproteobacteria</taxon>
        <taxon>Hyphomicrobiales</taxon>
        <taxon>Rhizobiaceae</taxon>
        <taxon>Hoeflea</taxon>
    </lineage>
</organism>
<dbReference type="CDD" id="cd07377">
    <property type="entry name" value="WHTH_GntR"/>
    <property type="match status" value="1"/>
</dbReference>
<dbReference type="InterPro" id="IPR000524">
    <property type="entry name" value="Tscrpt_reg_HTH_GntR"/>
</dbReference>
<dbReference type="Pfam" id="PF07729">
    <property type="entry name" value="FCD"/>
    <property type="match status" value="1"/>
</dbReference>
<protein>
    <submittedName>
        <fullName evidence="5">FCD domain-containing protein</fullName>
    </submittedName>
</protein>
<evidence type="ECO:0000256" key="2">
    <source>
        <dbReference type="ARBA" id="ARBA00023125"/>
    </source>
</evidence>
<keyword evidence="2" id="KW-0238">DNA-binding</keyword>
<dbReference type="InterPro" id="IPR011711">
    <property type="entry name" value="GntR_C"/>
</dbReference>
<dbReference type="PANTHER" id="PTHR43537">
    <property type="entry name" value="TRANSCRIPTIONAL REGULATOR, GNTR FAMILY"/>
    <property type="match status" value="1"/>
</dbReference>
<evidence type="ECO:0000256" key="1">
    <source>
        <dbReference type="ARBA" id="ARBA00023015"/>
    </source>
</evidence>
<dbReference type="Gene3D" id="1.10.10.10">
    <property type="entry name" value="Winged helix-like DNA-binding domain superfamily/Winged helix DNA-binding domain"/>
    <property type="match status" value="1"/>
</dbReference>
<dbReference type="SMART" id="SM00895">
    <property type="entry name" value="FCD"/>
    <property type="match status" value="1"/>
</dbReference>
<name>A0ABT4VME9_9HYPH</name>
<keyword evidence="3" id="KW-0804">Transcription</keyword>
<dbReference type="Pfam" id="PF00392">
    <property type="entry name" value="GntR"/>
    <property type="match status" value="1"/>
</dbReference>